<dbReference type="SMART" id="SM00398">
    <property type="entry name" value="HMG"/>
    <property type="match status" value="1"/>
</dbReference>
<dbReference type="EMBL" id="CAJVPP010000887">
    <property type="protein sequence ID" value="CAG8519517.1"/>
    <property type="molecule type" value="Genomic_DNA"/>
</dbReference>
<feature type="domain" description="HMG box" evidence="5">
    <location>
        <begin position="125"/>
        <end position="193"/>
    </location>
</feature>
<feature type="region of interest" description="Disordered" evidence="4">
    <location>
        <begin position="105"/>
        <end position="128"/>
    </location>
</feature>
<dbReference type="InterPro" id="IPR009071">
    <property type="entry name" value="HMG_box_dom"/>
</dbReference>
<comment type="caution">
    <text evidence="6">The sequence shown here is derived from an EMBL/GenBank/DDBJ whole genome shotgun (WGS) entry which is preliminary data.</text>
</comment>
<name>A0A9N9A783_FUNMO</name>
<sequence length="386" mass="43501">MTSTTVQETQALSPTTTITSSASENNSPVTKFRQIAPAPTEKPEYDVYHIPKGYEVLLVPKNNNNSDGSNNSNLADNPVPLSPTCSSSASSTCCSSPKFNIPKLTLDNKSSAPSSWRRRKNNGHIPRPKNCFMAYREQMQHNILAENPGMNNKVVSVIAAKMWNSEPEDVKQYWREHAQQLKIEHMNKYPNYKFSPKKKAQKNLNALNASIGLKAPKNIQKKYQSQTQILSEELSRRNVENYLIENSHNESPSAFWNGHYRSSSVESAGSWTSNDSIPNTPPTFCDRSSLRFESNDWNRMYDGFSTMNIDPSNSHLNAVSSAATGFFETLLPSDFNNSMQVDSSESSYYITEEEDDYEDFLQHDNSHLLNTFVLSSQPSAPLHQLY</sequence>
<feature type="compositionally biased region" description="Polar residues" evidence="4">
    <location>
        <begin position="1"/>
        <end position="29"/>
    </location>
</feature>
<proteinExistence type="predicted"/>
<organism evidence="6 7">
    <name type="scientific">Funneliformis mosseae</name>
    <name type="common">Endomycorrhizal fungus</name>
    <name type="synonym">Glomus mosseae</name>
    <dbReference type="NCBI Taxonomy" id="27381"/>
    <lineage>
        <taxon>Eukaryota</taxon>
        <taxon>Fungi</taxon>
        <taxon>Fungi incertae sedis</taxon>
        <taxon>Mucoromycota</taxon>
        <taxon>Glomeromycotina</taxon>
        <taxon>Glomeromycetes</taxon>
        <taxon>Glomerales</taxon>
        <taxon>Glomeraceae</taxon>
        <taxon>Funneliformis</taxon>
    </lineage>
</organism>
<dbReference type="GO" id="GO:0005634">
    <property type="term" value="C:nucleus"/>
    <property type="evidence" value="ECO:0007669"/>
    <property type="project" value="UniProtKB-UniRule"/>
</dbReference>
<keyword evidence="2" id="KW-0804">Transcription</keyword>
<dbReference type="CDD" id="cd01389">
    <property type="entry name" value="HMG-box_ROX1-like"/>
    <property type="match status" value="1"/>
</dbReference>
<dbReference type="SUPFAM" id="SSF47095">
    <property type="entry name" value="HMG-box"/>
    <property type="match status" value="1"/>
</dbReference>
<evidence type="ECO:0000313" key="7">
    <source>
        <dbReference type="Proteomes" id="UP000789375"/>
    </source>
</evidence>
<dbReference type="PROSITE" id="PS50118">
    <property type="entry name" value="HMG_BOX_2"/>
    <property type="match status" value="1"/>
</dbReference>
<reference evidence="6" key="1">
    <citation type="submission" date="2021-06" db="EMBL/GenBank/DDBJ databases">
        <authorList>
            <person name="Kallberg Y."/>
            <person name="Tangrot J."/>
            <person name="Rosling A."/>
        </authorList>
    </citation>
    <scope>NUCLEOTIDE SEQUENCE</scope>
    <source>
        <strain evidence="6">87-6 pot B 2015</strain>
    </source>
</reference>
<dbReference type="GO" id="GO:0001228">
    <property type="term" value="F:DNA-binding transcription activator activity, RNA polymerase II-specific"/>
    <property type="evidence" value="ECO:0007669"/>
    <property type="project" value="TreeGrafter"/>
</dbReference>
<protein>
    <submittedName>
        <fullName evidence="6">3053_t:CDS:1</fullName>
    </submittedName>
</protein>
<feature type="DNA-binding region" description="HMG box" evidence="3">
    <location>
        <begin position="125"/>
        <end position="193"/>
    </location>
</feature>
<dbReference type="InterPro" id="IPR050140">
    <property type="entry name" value="SRY-related_HMG-box_TF-like"/>
</dbReference>
<accession>A0A9N9A783</accession>
<dbReference type="InterPro" id="IPR036910">
    <property type="entry name" value="HMG_box_dom_sf"/>
</dbReference>
<keyword evidence="3" id="KW-0539">Nucleus</keyword>
<evidence type="ECO:0000256" key="4">
    <source>
        <dbReference type="SAM" id="MobiDB-lite"/>
    </source>
</evidence>
<dbReference type="Pfam" id="PF00505">
    <property type="entry name" value="HMG_box"/>
    <property type="match status" value="1"/>
</dbReference>
<evidence type="ECO:0000256" key="3">
    <source>
        <dbReference type="PROSITE-ProRule" id="PRU00267"/>
    </source>
</evidence>
<feature type="region of interest" description="Disordered" evidence="4">
    <location>
        <begin position="1"/>
        <end position="38"/>
    </location>
</feature>
<dbReference type="PANTHER" id="PTHR10270">
    <property type="entry name" value="SOX TRANSCRIPTION FACTOR"/>
    <property type="match status" value="1"/>
</dbReference>
<dbReference type="AlphaFoldDB" id="A0A9N9A783"/>
<keyword evidence="7" id="KW-1185">Reference proteome</keyword>
<dbReference type="PANTHER" id="PTHR10270:SF161">
    <property type="entry name" value="SEX-DETERMINING REGION Y PROTEIN"/>
    <property type="match status" value="1"/>
</dbReference>
<dbReference type="Proteomes" id="UP000789375">
    <property type="component" value="Unassembled WGS sequence"/>
</dbReference>
<evidence type="ECO:0000256" key="1">
    <source>
        <dbReference type="ARBA" id="ARBA00023125"/>
    </source>
</evidence>
<gene>
    <name evidence="6" type="ORF">FMOSSE_LOCUS4957</name>
</gene>
<evidence type="ECO:0000313" key="6">
    <source>
        <dbReference type="EMBL" id="CAG8519517.1"/>
    </source>
</evidence>
<dbReference type="Gene3D" id="1.10.30.10">
    <property type="entry name" value="High mobility group box domain"/>
    <property type="match status" value="1"/>
</dbReference>
<evidence type="ECO:0000256" key="2">
    <source>
        <dbReference type="ARBA" id="ARBA00023163"/>
    </source>
</evidence>
<dbReference type="GO" id="GO:0000978">
    <property type="term" value="F:RNA polymerase II cis-regulatory region sequence-specific DNA binding"/>
    <property type="evidence" value="ECO:0007669"/>
    <property type="project" value="TreeGrafter"/>
</dbReference>
<dbReference type="GO" id="GO:0030154">
    <property type="term" value="P:cell differentiation"/>
    <property type="evidence" value="ECO:0007669"/>
    <property type="project" value="TreeGrafter"/>
</dbReference>
<evidence type="ECO:0000259" key="5">
    <source>
        <dbReference type="PROSITE" id="PS50118"/>
    </source>
</evidence>
<keyword evidence="1 3" id="KW-0238">DNA-binding</keyword>